<dbReference type="OrthoDB" id="9804841at2"/>
<keyword evidence="13" id="KW-1185">Reference proteome</keyword>
<evidence type="ECO:0000256" key="1">
    <source>
        <dbReference type="ARBA" id="ARBA00004007"/>
    </source>
</evidence>
<dbReference type="EMBL" id="FTOE01000001">
    <property type="protein sequence ID" value="SIS43389.1"/>
    <property type="molecule type" value="Genomic_DNA"/>
</dbReference>
<dbReference type="Pfam" id="PF04442">
    <property type="entry name" value="CtaG_Cox11"/>
    <property type="match status" value="1"/>
</dbReference>
<dbReference type="Proteomes" id="UP000185999">
    <property type="component" value="Unassembled WGS sequence"/>
</dbReference>
<keyword evidence="9 11" id="KW-0472">Membrane</keyword>
<sequence length="210" mass="23125">MNNANRTHKKNRSILRTLLLASVLMFGFGFALVPLYDVFCRITGLNGKVTNTGPYTPAGSDTSRHIRVQMIAVNNESMPWEFKALTPMVSVYPGESKQAAYLAYNPTSQRMVAQAIPSISPSEAAQYLHKVNCFCFDQQPLNSLESREMPLLFVIDPELPDHISTITLSYTLFDITSTQATSTPSTSTQANTSTPVTDSSQPNNIGRNTL</sequence>
<dbReference type="GO" id="GO:0005507">
    <property type="term" value="F:copper ion binding"/>
    <property type="evidence" value="ECO:0007669"/>
    <property type="project" value="InterPro"/>
</dbReference>
<keyword evidence="7 11" id="KW-1133">Transmembrane helix</keyword>
<dbReference type="NCBIfam" id="NF003465">
    <property type="entry name" value="PRK05089.1"/>
    <property type="match status" value="1"/>
</dbReference>
<reference evidence="13" key="1">
    <citation type="submission" date="2017-01" db="EMBL/GenBank/DDBJ databases">
        <authorList>
            <person name="Varghese N."/>
            <person name="Submissions S."/>
        </authorList>
    </citation>
    <scope>NUCLEOTIDE SEQUENCE [LARGE SCALE GENOMIC DNA]</scope>
    <source>
        <strain evidence="13">DSM 22306</strain>
    </source>
</reference>
<dbReference type="InterPro" id="IPR007533">
    <property type="entry name" value="Cyt_c_oxidase_assmbl_CtaG"/>
</dbReference>
<feature type="transmembrane region" description="Helical" evidence="11">
    <location>
        <begin position="14"/>
        <end position="36"/>
    </location>
</feature>
<evidence type="ECO:0000256" key="7">
    <source>
        <dbReference type="ARBA" id="ARBA00022989"/>
    </source>
</evidence>
<comment type="similarity">
    <text evidence="3">Belongs to the COX11/CtaG family.</text>
</comment>
<proteinExistence type="inferred from homology"/>
<dbReference type="STRING" id="619304.SAMN05421760_101494"/>
<keyword evidence="6" id="KW-0735">Signal-anchor</keyword>
<evidence type="ECO:0000313" key="13">
    <source>
        <dbReference type="Proteomes" id="UP000185999"/>
    </source>
</evidence>
<evidence type="ECO:0000256" key="11">
    <source>
        <dbReference type="SAM" id="Phobius"/>
    </source>
</evidence>
<evidence type="ECO:0000256" key="10">
    <source>
        <dbReference type="SAM" id="MobiDB-lite"/>
    </source>
</evidence>
<keyword evidence="5 11" id="KW-0812">Transmembrane</keyword>
<gene>
    <name evidence="12" type="ORF">SAMN05421760_101494</name>
</gene>
<evidence type="ECO:0000256" key="8">
    <source>
        <dbReference type="ARBA" id="ARBA00023008"/>
    </source>
</evidence>
<evidence type="ECO:0000256" key="4">
    <source>
        <dbReference type="ARBA" id="ARBA00015384"/>
    </source>
</evidence>
<dbReference type="Gene3D" id="2.60.370.10">
    <property type="entry name" value="Ctag/Cox11"/>
    <property type="match status" value="1"/>
</dbReference>
<protein>
    <recommendedName>
        <fullName evidence="4">Cytochrome c oxidase assembly protein CtaG</fullName>
    </recommendedName>
</protein>
<dbReference type="AlphaFoldDB" id="A0A1N7J243"/>
<feature type="region of interest" description="Disordered" evidence="10">
    <location>
        <begin position="180"/>
        <end position="210"/>
    </location>
</feature>
<dbReference type="SUPFAM" id="SSF110111">
    <property type="entry name" value="Ctag/Cox11"/>
    <property type="match status" value="1"/>
</dbReference>
<evidence type="ECO:0000313" key="12">
    <source>
        <dbReference type="EMBL" id="SIS43389.1"/>
    </source>
</evidence>
<evidence type="ECO:0000256" key="6">
    <source>
        <dbReference type="ARBA" id="ARBA00022968"/>
    </source>
</evidence>
<evidence type="ECO:0000256" key="3">
    <source>
        <dbReference type="ARBA" id="ARBA00009620"/>
    </source>
</evidence>
<dbReference type="InterPro" id="IPR023471">
    <property type="entry name" value="CtaG/Cox11_dom_sf"/>
</dbReference>
<evidence type="ECO:0000256" key="5">
    <source>
        <dbReference type="ARBA" id="ARBA00022692"/>
    </source>
</evidence>
<name>A0A1N7J243_9GAMM</name>
<dbReference type="RefSeq" id="WP_076495895.1">
    <property type="nucleotide sequence ID" value="NZ_FTOE01000001.1"/>
</dbReference>
<feature type="compositionally biased region" description="Polar residues" evidence="10">
    <location>
        <begin position="196"/>
        <end position="210"/>
    </location>
</feature>
<keyword evidence="8" id="KW-0186">Copper</keyword>
<dbReference type="PANTHER" id="PTHR21320">
    <property type="entry name" value="CYTOCHROME C OXIDASE ASSEMBLY PROTEIN COX11-RELATED"/>
    <property type="match status" value="1"/>
</dbReference>
<evidence type="ECO:0000256" key="9">
    <source>
        <dbReference type="ARBA" id="ARBA00023136"/>
    </source>
</evidence>
<dbReference type="PANTHER" id="PTHR21320:SF3">
    <property type="entry name" value="CYTOCHROME C OXIDASE ASSEMBLY PROTEIN COX11, MITOCHONDRIAL-RELATED"/>
    <property type="match status" value="1"/>
</dbReference>
<organism evidence="12 13">
    <name type="scientific">Neptunomonas antarctica</name>
    <dbReference type="NCBI Taxonomy" id="619304"/>
    <lineage>
        <taxon>Bacteria</taxon>
        <taxon>Pseudomonadati</taxon>
        <taxon>Pseudomonadota</taxon>
        <taxon>Gammaproteobacteria</taxon>
        <taxon>Oceanospirillales</taxon>
        <taxon>Oceanospirillaceae</taxon>
        <taxon>Neptunomonas</taxon>
    </lineage>
</organism>
<dbReference type="GO" id="GO:0005886">
    <property type="term" value="C:plasma membrane"/>
    <property type="evidence" value="ECO:0007669"/>
    <property type="project" value="UniProtKB-SubCell"/>
</dbReference>
<dbReference type="PIRSF" id="PIRSF005413">
    <property type="entry name" value="COX11"/>
    <property type="match status" value="1"/>
</dbReference>
<evidence type="ECO:0000256" key="2">
    <source>
        <dbReference type="ARBA" id="ARBA00004382"/>
    </source>
</evidence>
<comment type="subcellular location">
    <subcellularLocation>
        <location evidence="2">Cell inner membrane</location>
        <topology evidence="2">Single-pass type II membrane protein</topology>
        <orientation evidence="2">Periplasmic side</orientation>
    </subcellularLocation>
</comment>
<feature type="compositionally biased region" description="Low complexity" evidence="10">
    <location>
        <begin position="180"/>
        <end position="195"/>
    </location>
</feature>
<comment type="function">
    <text evidence="1">Exerts its effect at some terminal stage of cytochrome c oxidase synthesis, probably by being involved in the insertion of the copper B into subunit I.</text>
</comment>
<accession>A0A1N7J243</accession>